<evidence type="ECO:0000313" key="9">
    <source>
        <dbReference type="Proteomes" id="UP000019140"/>
    </source>
</evidence>
<evidence type="ECO:0000313" key="8">
    <source>
        <dbReference type="EMBL" id="ETW97151.1"/>
    </source>
</evidence>
<dbReference type="PANTHER" id="PTHR43133:SF8">
    <property type="entry name" value="RNA POLYMERASE SIGMA FACTOR HI_1459-RELATED"/>
    <property type="match status" value="1"/>
</dbReference>
<dbReference type="InterPro" id="IPR013324">
    <property type="entry name" value="RNA_pol_sigma_r3/r4-like"/>
</dbReference>
<dbReference type="SUPFAM" id="SSF88659">
    <property type="entry name" value="Sigma3 and sigma4 domains of RNA polymerase sigma factors"/>
    <property type="match status" value="1"/>
</dbReference>
<keyword evidence="3" id="KW-0731">Sigma factor</keyword>
<evidence type="ECO:0000256" key="3">
    <source>
        <dbReference type="ARBA" id="ARBA00023082"/>
    </source>
</evidence>
<dbReference type="Pfam" id="PF08281">
    <property type="entry name" value="Sigma70_r4_2"/>
    <property type="match status" value="1"/>
</dbReference>
<dbReference type="InterPro" id="IPR007627">
    <property type="entry name" value="RNA_pol_sigma70_r2"/>
</dbReference>
<comment type="caution">
    <text evidence="8">The sequence shown here is derived from an EMBL/GenBank/DDBJ whole genome shotgun (WGS) entry which is preliminary data.</text>
</comment>
<dbReference type="Gene3D" id="1.10.10.10">
    <property type="entry name" value="Winged helix-like DNA-binding domain superfamily/Winged helix DNA-binding domain"/>
    <property type="match status" value="1"/>
</dbReference>
<evidence type="ECO:0000256" key="5">
    <source>
        <dbReference type="ARBA" id="ARBA00023163"/>
    </source>
</evidence>
<dbReference type="GO" id="GO:0006352">
    <property type="term" value="P:DNA-templated transcription initiation"/>
    <property type="evidence" value="ECO:0007669"/>
    <property type="project" value="InterPro"/>
</dbReference>
<dbReference type="AlphaFoldDB" id="W4LII5"/>
<keyword evidence="4" id="KW-0238">DNA-binding</keyword>
<dbReference type="Pfam" id="PF04542">
    <property type="entry name" value="Sigma70_r2"/>
    <property type="match status" value="1"/>
</dbReference>
<sequence length="199" mass="23670">MCNWDSLQPYDKEVLEALAAQDQDRAFDIFLEGYQHKVVGYCAFKTGNQQDGEDIAQDVFVAIYNALPRYRGRGSICYWVSKIVKNQCRQHWRQCLKRQDIAEQHDREIHNMMMPEPPGTPEEIYDETRRNAQQIEEREHVRHCLTCLDEQDRILLLMRYYDNLSYRAIAKLLWMSEVTVRRKIKAAEKKAEVSPLWTR</sequence>
<evidence type="ECO:0000256" key="4">
    <source>
        <dbReference type="ARBA" id="ARBA00023125"/>
    </source>
</evidence>
<dbReference type="NCBIfam" id="TIGR02937">
    <property type="entry name" value="sigma70-ECF"/>
    <property type="match status" value="1"/>
</dbReference>
<organism evidence="8 9">
    <name type="scientific">Candidatus Entotheonella gemina</name>
    <dbReference type="NCBI Taxonomy" id="1429439"/>
    <lineage>
        <taxon>Bacteria</taxon>
        <taxon>Pseudomonadati</taxon>
        <taxon>Nitrospinota/Tectimicrobiota group</taxon>
        <taxon>Candidatus Tectimicrobiota</taxon>
        <taxon>Candidatus Entotheonellia</taxon>
        <taxon>Candidatus Entotheonellales</taxon>
        <taxon>Candidatus Entotheonellaceae</taxon>
        <taxon>Candidatus Entotheonella</taxon>
    </lineage>
</organism>
<dbReference type="GO" id="GO:0016987">
    <property type="term" value="F:sigma factor activity"/>
    <property type="evidence" value="ECO:0007669"/>
    <property type="project" value="UniProtKB-KW"/>
</dbReference>
<evidence type="ECO:0000259" key="6">
    <source>
        <dbReference type="Pfam" id="PF04542"/>
    </source>
</evidence>
<dbReference type="InterPro" id="IPR013325">
    <property type="entry name" value="RNA_pol_sigma_r2"/>
</dbReference>
<gene>
    <name evidence="8" type="ORF">ETSY2_45110</name>
</gene>
<dbReference type="InterPro" id="IPR014284">
    <property type="entry name" value="RNA_pol_sigma-70_dom"/>
</dbReference>
<dbReference type="Proteomes" id="UP000019140">
    <property type="component" value="Unassembled WGS sequence"/>
</dbReference>
<reference evidence="8 9" key="1">
    <citation type="journal article" date="2014" name="Nature">
        <title>An environmental bacterial taxon with a large and distinct metabolic repertoire.</title>
        <authorList>
            <person name="Wilson M.C."/>
            <person name="Mori T."/>
            <person name="Ruckert C."/>
            <person name="Uria A.R."/>
            <person name="Helf M.J."/>
            <person name="Takada K."/>
            <person name="Gernert C."/>
            <person name="Steffens U.A."/>
            <person name="Heycke N."/>
            <person name="Schmitt S."/>
            <person name="Rinke C."/>
            <person name="Helfrich E.J."/>
            <person name="Brachmann A.O."/>
            <person name="Gurgui C."/>
            <person name="Wakimoto T."/>
            <person name="Kracht M."/>
            <person name="Crusemann M."/>
            <person name="Hentschel U."/>
            <person name="Abe I."/>
            <person name="Matsunaga S."/>
            <person name="Kalinowski J."/>
            <person name="Takeyama H."/>
            <person name="Piel J."/>
        </authorList>
    </citation>
    <scope>NUCLEOTIDE SEQUENCE [LARGE SCALE GENOMIC DNA]</scope>
    <source>
        <strain evidence="9">TSY2</strain>
    </source>
</reference>
<dbReference type="GO" id="GO:0003677">
    <property type="term" value="F:DNA binding"/>
    <property type="evidence" value="ECO:0007669"/>
    <property type="project" value="UniProtKB-KW"/>
</dbReference>
<accession>W4LII5</accession>
<feature type="domain" description="RNA polymerase sigma-70 region 2" evidence="6">
    <location>
        <begin position="32"/>
        <end position="94"/>
    </location>
</feature>
<protein>
    <submittedName>
        <fullName evidence="8">Uncharacterized protein</fullName>
    </submittedName>
</protein>
<dbReference type="CDD" id="cd06171">
    <property type="entry name" value="Sigma70_r4"/>
    <property type="match status" value="1"/>
</dbReference>
<dbReference type="PANTHER" id="PTHR43133">
    <property type="entry name" value="RNA POLYMERASE ECF-TYPE SIGMA FACTO"/>
    <property type="match status" value="1"/>
</dbReference>
<evidence type="ECO:0000256" key="1">
    <source>
        <dbReference type="ARBA" id="ARBA00010641"/>
    </source>
</evidence>
<keyword evidence="2" id="KW-0805">Transcription regulation</keyword>
<keyword evidence="9" id="KW-1185">Reference proteome</keyword>
<evidence type="ECO:0000256" key="2">
    <source>
        <dbReference type="ARBA" id="ARBA00023015"/>
    </source>
</evidence>
<dbReference type="Gene3D" id="1.10.1740.10">
    <property type="match status" value="1"/>
</dbReference>
<evidence type="ECO:0000259" key="7">
    <source>
        <dbReference type="Pfam" id="PF08281"/>
    </source>
</evidence>
<dbReference type="HOGENOM" id="CLU_047691_3_0_7"/>
<feature type="domain" description="RNA polymerase sigma factor 70 region 4 type 2" evidence="7">
    <location>
        <begin position="141"/>
        <end position="190"/>
    </location>
</feature>
<dbReference type="SUPFAM" id="SSF88946">
    <property type="entry name" value="Sigma2 domain of RNA polymerase sigma factors"/>
    <property type="match status" value="1"/>
</dbReference>
<comment type="similarity">
    <text evidence="1">Belongs to the sigma-70 factor family. ECF subfamily.</text>
</comment>
<name>W4LII5_9BACT</name>
<dbReference type="InterPro" id="IPR039425">
    <property type="entry name" value="RNA_pol_sigma-70-like"/>
</dbReference>
<dbReference type="EMBL" id="AZHX01002094">
    <property type="protein sequence ID" value="ETW97151.1"/>
    <property type="molecule type" value="Genomic_DNA"/>
</dbReference>
<keyword evidence="5" id="KW-0804">Transcription</keyword>
<dbReference type="InterPro" id="IPR036388">
    <property type="entry name" value="WH-like_DNA-bd_sf"/>
</dbReference>
<proteinExistence type="inferred from homology"/>
<dbReference type="InterPro" id="IPR013249">
    <property type="entry name" value="RNA_pol_sigma70_r4_t2"/>
</dbReference>